<keyword evidence="3" id="KW-1185">Reference proteome</keyword>
<evidence type="ECO:0000313" key="3">
    <source>
        <dbReference type="Proteomes" id="UP001519293"/>
    </source>
</evidence>
<comment type="caution">
    <text evidence="2">The sequence shown here is derived from an EMBL/GenBank/DDBJ whole genome shotgun (WGS) entry which is preliminary data.</text>
</comment>
<reference evidence="2 3" key="1">
    <citation type="submission" date="2021-03" db="EMBL/GenBank/DDBJ databases">
        <title>Genomic Encyclopedia of Type Strains, Phase IV (KMG-IV): sequencing the most valuable type-strain genomes for metagenomic binning, comparative biology and taxonomic classification.</title>
        <authorList>
            <person name="Goeker M."/>
        </authorList>
    </citation>
    <scope>NUCLEOTIDE SEQUENCE [LARGE SCALE GENOMIC DNA]</scope>
    <source>
        <strain evidence="2 3">DSM 26675</strain>
    </source>
</reference>
<protein>
    <recommendedName>
        <fullName evidence="1">DUF4183 domain-containing protein</fullName>
    </recommendedName>
</protein>
<feature type="domain" description="DUF4183" evidence="1">
    <location>
        <begin position="50"/>
        <end position="121"/>
    </location>
</feature>
<name>A0ABS4RFY3_9BACI</name>
<sequence>MLNYRKEQVVCMPKVYDCVNTTTCVDLCFTLNCSPKVAKVAKVDTYHYYALSDGVNHIYTNEDELKEYGDQGILAPETVSFINLFINGVLQSPTAYTVSKGCLQLKTSDVPQRNVPITLQFITIYN</sequence>
<dbReference type="InterPro" id="IPR025237">
    <property type="entry name" value="DUF4183"/>
</dbReference>
<accession>A0ABS4RFY3</accession>
<evidence type="ECO:0000313" key="2">
    <source>
        <dbReference type="EMBL" id="MBP2241813.1"/>
    </source>
</evidence>
<organism evidence="2 3">
    <name type="scientific">Cytobacillus eiseniae</name>
    <dbReference type="NCBI Taxonomy" id="762947"/>
    <lineage>
        <taxon>Bacteria</taxon>
        <taxon>Bacillati</taxon>
        <taxon>Bacillota</taxon>
        <taxon>Bacilli</taxon>
        <taxon>Bacillales</taxon>
        <taxon>Bacillaceae</taxon>
        <taxon>Cytobacillus</taxon>
    </lineage>
</organism>
<proteinExistence type="predicted"/>
<dbReference type="Proteomes" id="UP001519293">
    <property type="component" value="Unassembled WGS sequence"/>
</dbReference>
<gene>
    <name evidence="2" type="ORF">J2Z40_002385</name>
</gene>
<dbReference type="RefSeq" id="WP_245350074.1">
    <property type="nucleotide sequence ID" value="NZ_JAGIKZ010000012.1"/>
</dbReference>
<dbReference type="EMBL" id="JAGIKZ010000012">
    <property type="protein sequence ID" value="MBP2241813.1"/>
    <property type="molecule type" value="Genomic_DNA"/>
</dbReference>
<evidence type="ECO:0000259" key="1">
    <source>
        <dbReference type="Pfam" id="PF13799"/>
    </source>
</evidence>
<dbReference type="Pfam" id="PF13799">
    <property type="entry name" value="DUF4183"/>
    <property type="match status" value="1"/>
</dbReference>